<dbReference type="InterPro" id="IPR041492">
    <property type="entry name" value="HAD_2"/>
</dbReference>
<proteinExistence type="predicted"/>
<dbReference type="AlphaFoldDB" id="A0A919YDS2"/>
<reference evidence="1 2" key="1">
    <citation type="submission" date="2021-03" db="EMBL/GenBank/DDBJ databases">
        <title>Antimicrobial resistance genes in bacteria isolated from Japanese honey, and their potential for conferring macrolide and lincosamide resistance in the American foulbrood pathogen Paenibacillus larvae.</title>
        <authorList>
            <person name="Okamoto M."/>
            <person name="Kumagai M."/>
            <person name="Kanamori H."/>
            <person name="Takamatsu D."/>
        </authorList>
    </citation>
    <scope>NUCLEOTIDE SEQUENCE [LARGE SCALE GENOMIC DNA]</scope>
    <source>
        <strain evidence="1 2">J34TS1</strain>
    </source>
</reference>
<keyword evidence="2" id="KW-1185">Reference proteome</keyword>
<dbReference type="InterPro" id="IPR036412">
    <property type="entry name" value="HAD-like_sf"/>
</dbReference>
<dbReference type="EMBL" id="BORT01000025">
    <property type="protein sequence ID" value="GIO49791.1"/>
    <property type="molecule type" value="Genomic_DNA"/>
</dbReference>
<dbReference type="Pfam" id="PF13419">
    <property type="entry name" value="HAD_2"/>
    <property type="match status" value="1"/>
</dbReference>
<sequence length="230" mass="26572">MYKAIIFDLDNTLLNYSLSELDSMKRTLRDHQLFINEDENWGKFWDAYTAINFRYWIDFVNKQGPNQSIEEVLSSSFRDTLHLSPAQNESLSNTYWNYFCNTCYFEDGAEELLHSLNASYKLGVISNGVSVAQRKRLTAGNIYDMFESIVVSDEAGIRKPRKEIFDLSLNELGLSNHEVLFVGDSITDDYQGAKNAGIDFCFYNRNVLTLTEEHQPKYVVSQLHELLEVI</sequence>
<dbReference type="InterPro" id="IPR023198">
    <property type="entry name" value="PGP-like_dom2"/>
</dbReference>
<evidence type="ECO:0000313" key="2">
    <source>
        <dbReference type="Proteomes" id="UP000682811"/>
    </source>
</evidence>
<dbReference type="RefSeq" id="WP_212980169.1">
    <property type="nucleotide sequence ID" value="NZ_AP025343.1"/>
</dbReference>
<dbReference type="SFLD" id="SFLDG01135">
    <property type="entry name" value="C1.5.6:_HAD__Beta-PGM__Phospha"/>
    <property type="match status" value="1"/>
</dbReference>
<dbReference type="SFLD" id="SFLDG01129">
    <property type="entry name" value="C1.5:_HAD__Beta-PGM__Phosphata"/>
    <property type="match status" value="1"/>
</dbReference>
<evidence type="ECO:0000313" key="1">
    <source>
        <dbReference type="EMBL" id="GIO49791.1"/>
    </source>
</evidence>
<dbReference type="PANTHER" id="PTHR47478">
    <property type="match status" value="1"/>
</dbReference>
<dbReference type="PANTHER" id="PTHR47478:SF1">
    <property type="entry name" value="PYRIMIDINE 5'-NUCLEOTIDASE YJJG"/>
    <property type="match status" value="1"/>
</dbReference>
<dbReference type="SFLD" id="SFLDS00003">
    <property type="entry name" value="Haloacid_Dehalogenase"/>
    <property type="match status" value="1"/>
</dbReference>
<dbReference type="Gene3D" id="3.40.50.1000">
    <property type="entry name" value="HAD superfamily/HAD-like"/>
    <property type="match status" value="1"/>
</dbReference>
<dbReference type="InterPro" id="IPR052550">
    <property type="entry name" value="Pyrimidine_5'-ntase_YjjG"/>
</dbReference>
<name>A0A919YDS2_9BACL</name>
<dbReference type="InterPro" id="IPR023214">
    <property type="entry name" value="HAD_sf"/>
</dbReference>
<comment type="caution">
    <text evidence="1">The sequence shown here is derived from an EMBL/GenBank/DDBJ whole genome shotgun (WGS) entry which is preliminary data.</text>
</comment>
<dbReference type="PRINTS" id="PR00413">
    <property type="entry name" value="HADHALOGNASE"/>
</dbReference>
<dbReference type="SUPFAM" id="SSF56784">
    <property type="entry name" value="HAD-like"/>
    <property type="match status" value="1"/>
</dbReference>
<protein>
    <submittedName>
        <fullName evidence="1">Noncanonical pyrimidine nucleotidase, YjjG family protein</fullName>
    </submittedName>
</protein>
<dbReference type="Proteomes" id="UP000682811">
    <property type="component" value="Unassembled WGS sequence"/>
</dbReference>
<gene>
    <name evidence="1" type="ORF">J34TS1_45560</name>
</gene>
<dbReference type="NCBIfam" id="TIGR01549">
    <property type="entry name" value="HAD-SF-IA-v1"/>
    <property type="match status" value="1"/>
</dbReference>
<organism evidence="1 2">
    <name type="scientific">Paenibacillus azoreducens</name>
    <dbReference type="NCBI Taxonomy" id="116718"/>
    <lineage>
        <taxon>Bacteria</taxon>
        <taxon>Bacillati</taxon>
        <taxon>Bacillota</taxon>
        <taxon>Bacilli</taxon>
        <taxon>Bacillales</taxon>
        <taxon>Paenibacillaceae</taxon>
        <taxon>Paenibacillus</taxon>
    </lineage>
</organism>
<accession>A0A919YDS2</accession>
<dbReference type="Gene3D" id="1.10.150.240">
    <property type="entry name" value="Putative phosphatase, domain 2"/>
    <property type="match status" value="1"/>
</dbReference>
<dbReference type="InterPro" id="IPR006439">
    <property type="entry name" value="HAD-SF_hydro_IA"/>
</dbReference>